<evidence type="ECO:0000313" key="2">
    <source>
        <dbReference type="Proteomes" id="UP000607653"/>
    </source>
</evidence>
<accession>A0A822XZC8</accession>
<dbReference type="Gene3D" id="3.40.50.300">
    <property type="entry name" value="P-loop containing nucleotide triphosphate hydrolases"/>
    <property type="match status" value="1"/>
</dbReference>
<name>A0A822XZC8_NELNU</name>
<protein>
    <submittedName>
        <fullName evidence="1">Uncharacterized protein</fullName>
    </submittedName>
</protein>
<dbReference type="InterPro" id="IPR027417">
    <property type="entry name" value="P-loop_NTPase"/>
</dbReference>
<reference evidence="1 2" key="1">
    <citation type="journal article" date="2020" name="Mol. Biol. Evol.">
        <title>Distinct Expression and Methylation Patterns for Genes with Different Fates following a Single Whole-Genome Duplication in Flowering Plants.</title>
        <authorList>
            <person name="Shi T."/>
            <person name="Rahmani R.S."/>
            <person name="Gugger P.F."/>
            <person name="Wang M."/>
            <person name="Li H."/>
            <person name="Zhang Y."/>
            <person name="Li Z."/>
            <person name="Wang Q."/>
            <person name="Van de Peer Y."/>
            <person name="Marchal K."/>
            <person name="Chen J."/>
        </authorList>
    </citation>
    <scope>NUCLEOTIDE SEQUENCE [LARGE SCALE GENOMIC DNA]</scope>
    <source>
        <tissue evidence="1">Leaf</tissue>
    </source>
</reference>
<evidence type="ECO:0000313" key="1">
    <source>
        <dbReference type="EMBL" id="DAD24165.1"/>
    </source>
</evidence>
<dbReference type="PANTHER" id="PTHR14241">
    <property type="entry name" value="INTERFERON-INDUCED PROTEIN 44"/>
    <property type="match status" value="1"/>
</dbReference>
<sequence>MVLSFHSVSISWSLNWVCFGSSSLESYSTSLHKNFLIKRKDKVYNEVVEGYFCMPRRTEGLEEAKSKIRSYTPGLWIEEVGGMKISDYELPKTTTLLLVGPGGSGKSSLVNRISKVFENDKFAPLRAQISYNSPVGEGTYFLQEYMIPRGSTSFCLYDTRSLSENSSENFEMIKNLMTKGVRHGELVTRCFDDSSVRKSMMCKAQQIGCYSSVVRRVDFVIFVVNALSVLQSTGNDHDHKSYKDILANSFSCPYLSFKDDKPVVVVTHGDLLTIYQRALVRIKLGELLGIPPDKQIFDIPGNCDPATELAIVEMLRYSLEHADRNLPCKRWVVDKVRSFFLHPSLLPF</sequence>
<keyword evidence="2" id="KW-1185">Reference proteome</keyword>
<organism evidence="1 2">
    <name type="scientific">Nelumbo nucifera</name>
    <name type="common">Sacred lotus</name>
    <dbReference type="NCBI Taxonomy" id="4432"/>
    <lineage>
        <taxon>Eukaryota</taxon>
        <taxon>Viridiplantae</taxon>
        <taxon>Streptophyta</taxon>
        <taxon>Embryophyta</taxon>
        <taxon>Tracheophyta</taxon>
        <taxon>Spermatophyta</taxon>
        <taxon>Magnoliopsida</taxon>
        <taxon>Proteales</taxon>
        <taxon>Nelumbonaceae</taxon>
        <taxon>Nelumbo</taxon>
    </lineage>
</organism>
<dbReference type="Proteomes" id="UP000607653">
    <property type="component" value="Unassembled WGS sequence"/>
</dbReference>
<dbReference type="EMBL" id="DUZY01000001">
    <property type="protein sequence ID" value="DAD24165.1"/>
    <property type="molecule type" value="Genomic_DNA"/>
</dbReference>
<proteinExistence type="predicted"/>
<dbReference type="AlphaFoldDB" id="A0A822XZC8"/>
<comment type="caution">
    <text evidence="1">The sequence shown here is derived from an EMBL/GenBank/DDBJ whole genome shotgun (WGS) entry which is preliminary data.</text>
</comment>
<dbReference type="PANTHER" id="PTHR14241:SF32">
    <property type="entry name" value="VWFA DOMAIN-CONTAINING PROTEIN-RELATED"/>
    <property type="match status" value="1"/>
</dbReference>
<gene>
    <name evidence="1" type="ORF">HUJ06_025628</name>
</gene>
<dbReference type="CDD" id="cd00882">
    <property type="entry name" value="Ras_like_GTPase"/>
    <property type="match status" value="1"/>
</dbReference>
<dbReference type="SUPFAM" id="SSF52540">
    <property type="entry name" value="P-loop containing nucleoside triphosphate hydrolases"/>
    <property type="match status" value="1"/>
</dbReference>